<keyword evidence="1" id="KW-0812">Transmembrane</keyword>
<comment type="caution">
    <text evidence="2">The sequence shown here is derived from an EMBL/GenBank/DDBJ whole genome shotgun (WGS) entry which is preliminary data.</text>
</comment>
<keyword evidence="1" id="KW-0472">Membrane</keyword>
<dbReference type="Proteomes" id="UP000762676">
    <property type="component" value="Unassembled WGS sequence"/>
</dbReference>
<dbReference type="GO" id="GO:0008528">
    <property type="term" value="F:G protein-coupled peptide receptor activity"/>
    <property type="evidence" value="ECO:0007669"/>
    <property type="project" value="TreeGrafter"/>
</dbReference>
<dbReference type="Gene3D" id="1.20.1070.10">
    <property type="entry name" value="Rhodopsin 7-helix transmembrane proteins"/>
    <property type="match status" value="1"/>
</dbReference>
<gene>
    <name evidence="2" type="ORF">ElyMa_002773300</name>
</gene>
<dbReference type="EMBL" id="BMAT01005706">
    <property type="protein sequence ID" value="GFR98618.1"/>
    <property type="molecule type" value="Genomic_DNA"/>
</dbReference>
<evidence type="ECO:0000313" key="3">
    <source>
        <dbReference type="Proteomes" id="UP000762676"/>
    </source>
</evidence>
<dbReference type="GO" id="GO:0009755">
    <property type="term" value="P:hormone-mediated signaling pathway"/>
    <property type="evidence" value="ECO:0007669"/>
    <property type="project" value="TreeGrafter"/>
</dbReference>
<evidence type="ECO:0000256" key="1">
    <source>
        <dbReference type="SAM" id="Phobius"/>
    </source>
</evidence>
<keyword evidence="3" id="KW-1185">Reference proteome</keyword>
<accession>A0AAV4HK86</accession>
<feature type="transmembrane region" description="Helical" evidence="1">
    <location>
        <begin position="59"/>
        <end position="81"/>
    </location>
</feature>
<dbReference type="GO" id="GO:0005886">
    <property type="term" value="C:plasma membrane"/>
    <property type="evidence" value="ECO:0007669"/>
    <property type="project" value="TreeGrafter"/>
</dbReference>
<dbReference type="PANTHER" id="PTHR24372:SF77">
    <property type="entry name" value="G-PROTEIN COUPLED RECEPTORS FAMILY 1 PROFILE DOMAIN-CONTAINING PROTEIN"/>
    <property type="match status" value="1"/>
</dbReference>
<dbReference type="PANTHER" id="PTHR24372">
    <property type="entry name" value="GLYCOPROTEIN HORMONE RECEPTOR"/>
    <property type="match status" value="1"/>
</dbReference>
<dbReference type="AlphaFoldDB" id="A0AAV4HK86"/>
<protein>
    <submittedName>
        <fullName evidence="2">Relaxin receptor 1</fullName>
    </submittedName>
</protein>
<proteinExistence type="predicted"/>
<dbReference type="GO" id="GO:0007189">
    <property type="term" value="P:adenylate cyclase-activating G protein-coupled receptor signaling pathway"/>
    <property type="evidence" value="ECO:0007669"/>
    <property type="project" value="TreeGrafter"/>
</dbReference>
<keyword evidence="2" id="KW-0675">Receptor</keyword>
<reference evidence="2 3" key="1">
    <citation type="journal article" date="2021" name="Elife">
        <title>Chloroplast acquisition without the gene transfer in kleptoplastic sea slugs, Plakobranchus ocellatus.</title>
        <authorList>
            <person name="Maeda T."/>
            <person name="Takahashi S."/>
            <person name="Yoshida T."/>
            <person name="Shimamura S."/>
            <person name="Takaki Y."/>
            <person name="Nagai Y."/>
            <person name="Toyoda A."/>
            <person name="Suzuki Y."/>
            <person name="Arimoto A."/>
            <person name="Ishii H."/>
            <person name="Satoh N."/>
            <person name="Nishiyama T."/>
            <person name="Hasebe M."/>
            <person name="Maruyama T."/>
            <person name="Minagawa J."/>
            <person name="Obokata J."/>
            <person name="Shigenobu S."/>
        </authorList>
    </citation>
    <scope>NUCLEOTIDE SEQUENCE [LARGE SCALE GENOMIC DNA]</scope>
</reference>
<name>A0AAV4HK86_9GAST</name>
<keyword evidence="1" id="KW-1133">Transmembrane helix</keyword>
<evidence type="ECO:0000313" key="2">
    <source>
        <dbReference type="EMBL" id="GFR98618.1"/>
    </source>
</evidence>
<sequence>MSRMRLERQERVDTRLLELSMARRISRIAGTNFLCFCAISTIVSMAWCGKQISNAMYAWTMVLLIPVNSAINPLLYFYPVLSKKLVRTFKK</sequence>
<feature type="transmembrane region" description="Helical" evidence="1">
    <location>
        <begin position="25"/>
        <end position="47"/>
    </location>
</feature>
<organism evidence="2 3">
    <name type="scientific">Elysia marginata</name>
    <dbReference type="NCBI Taxonomy" id="1093978"/>
    <lineage>
        <taxon>Eukaryota</taxon>
        <taxon>Metazoa</taxon>
        <taxon>Spiralia</taxon>
        <taxon>Lophotrochozoa</taxon>
        <taxon>Mollusca</taxon>
        <taxon>Gastropoda</taxon>
        <taxon>Heterobranchia</taxon>
        <taxon>Euthyneura</taxon>
        <taxon>Panpulmonata</taxon>
        <taxon>Sacoglossa</taxon>
        <taxon>Placobranchoidea</taxon>
        <taxon>Plakobranchidae</taxon>
        <taxon>Elysia</taxon>
    </lineage>
</organism>